<comment type="caution">
    <text evidence="3">The sequence shown here is derived from an EMBL/GenBank/DDBJ whole genome shotgun (WGS) entry which is preliminary data.</text>
</comment>
<name>A0A5C6Q6J5_9GAMM</name>
<dbReference type="AlphaFoldDB" id="A0A5C6Q6J5"/>
<dbReference type="EMBL" id="VOLT01000013">
    <property type="protein sequence ID" value="TWX64594.1"/>
    <property type="molecule type" value="Genomic_DNA"/>
</dbReference>
<dbReference type="InterPro" id="IPR007069">
    <property type="entry name" value="Transposase_32"/>
</dbReference>
<dbReference type="GO" id="GO:0006313">
    <property type="term" value="P:DNA transposition"/>
    <property type="evidence" value="ECO:0007669"/>
    <property type="project" value="InterPro"/>
</dbReference>
<evidence type="ECO:0000313" key="3">
    <source>
        <dbReference type="EMBL" id="TWX64594.1"/>
    </source>
</evidence>
<dbReference type="GO" id="GO:0003677">
    <property type="term" value="F:DNA binding"/>
    <property type="evidence" value="ECO:0007669"/>
    <property type="project" value="InterPro"/>
</dbReference>
<keyword evidence="4" id="KW-1185">Reference proteome</keyword>
<gene>
    <name evidence="3" type="ORF">ESZ36_20075</name>
</gene>
<dbReference type="Proteomes" id="UP000321822">
    <property type="component" value="Unassembled WGS sequence"/>
</dbReference>
<feature type="domain" description="Transposase IS801/IS1294" evidence="1">
    <location>
        <begin position="139"/>
        <end position="316"/>
    </location>
</feature>
<dbReference type="RefSeq" id="WP_146791159.1">
    <property type="nucleotide sequence ID" value="NZ_VOLT01000013.1"/>
</dbReference>
<proteinExistence type="predicted"/>
<dbReference type="Pfam" id="PF14319">
    <property type="entry name" value="Zn_Tnp_IS91"/>
    <property type="match status" value="1"/>
</dbReference>
<dbReference type="NCBIfam" id="NF033538">
    <property type="entry name" value="transpos_IS91"/>
    <property type="match status" value="1"/>
</dbReference>
<dbReference type="PANTHER" id="PTHR37023:SF1">
    <property type="entry name" value="ISSOD25 TRANSPOSASE TNPA_ISSOD25"/>
    <property type="match status" value="1"/>
</dbReference>
<evidence type="ECO:0000259" key="2">
    <source>
        <dbReference type="Pfam" id="PF14319"/>
    </source>
</evidence>
<dbReference type="OrthoDB" id="6979325at2"/>
<evidence type="ECO:0000313" key="4">
    <source>
        <dbReference type="Proteomes" id="UP000321822"/>
    </source>
</evidence>
<organism evidence="3 4">
    <name type="scientific">Colwellia demingiae</name>
    <dbReference type="NCBI Taxonomy" id="89401"/>
    <lineage>
        <taxon>Bacteria</taxon>
        <taxon>Pseudomonadati</taxon>
        <taxon>Pseudomonadota</taxon>
        <taxon>Gammaproteobacteria</taxon>
        <taxon>Alteromonadales</taxon>
        <taxon>Colwelliaceae</taxon>
        <taxon>Colwellia</taxon>
    </lineage>
</organism>
<dbReference type="PANTHER" id="PTHR37023">
    <property type="entry name" value="TRANSPOSASE"/>
    <property type="match status" value="1"/>
</dbReference>
<protein>
    <submittedName>
        <fullName evidence="3">IS91 family transposase</fullName>
    </submittedName>
</protein>
<sequence length="377" mass="43489">MNGSLFQQIINEGLPELEAKTITPRQWQVLHHLQDCRTQAMGSYQWHCNHCEQDTQWYCSCRDRHCPVCQGKAREQWLLKRQADVLPVAYHHVVFTLPHQFNGWATLHPKVLYKSLFKAVWQTLSEFANARHHMEGQLGMLAVLHTWGQTLCRHIHLHCLIPSGVLTQDKQWCSSRKAHYLFPVRALSVKFRGKMLNGLAQQADAGALHRLAPEIITQGLNEAARLKWNVYSKPTIGHTDAVVNYLARYCNRVGISESRLSLKSGNNVLMRYKDYRSNETTHMDLSASELIRRFLLHVLPKGFMRLRYYGFMANSIRRKSLTLIRKSLDKDVERLEEVITPKVNDEIGPECPSCHHVGMVLMGIVLPNKQLVPFRTI</sequence>
<dbReference type="InterPro" id="IPR054832">
    <property type="entry name" value="transpos_IS91"/>
</dbReference>
<dbReference type="Pfam" id="PF04986">
    <property type="entry name" value="Y2_Tnp"/>
    <property type="match status" value="1"/>
</dbReference>
<dbReference type="InterPro" id="IPR026889">
    <property type="entry name" value="Zn_Tnp"/>
</dbReference>
<reference evidence="3 4" key="1">
    <citation type="submission" date="2019-07" db="EMBL/GenBank/DDBJ databases">
        <title>Genomes of sea-ice associated Colwellia species.</title>
        <authorList>
            <person name="Bowman J.P."/>
        </authorList>
    </citation>
    <scope>NUCLEOTIDE SEQUENCE [LARGE SCALE GENOMIC DNA]</scope>
    <source>
        <strain evidence="3 4">ACAM 459</strain>
    </source>
</reference>
<dbReference type="GO" id="GO:0004803">
    <property type="term" value="F:transposase activity"/>
    <property type="evidence" value="ECO:0007669"/>
    <property type="project" value="InterPro"/>
</dbReference>
<evidence type="ECO:0000259" key="1">
    <source>
        <dbReference type="Pfam" id="PF04986"/>
    </source>
</evidence>
<accession>A0A5C6Q6J5</accession>
<feature type="domain" description="Transposase zinc-binding" evidence="2">
    <location>
        <begin position="13"/>
        <end position="97"/>
    </location>
</feature>